<protein>
    <submittedName>
        <fullName evidence="1">Uncharacterized protein</fullName>
    </submittedName>
</protein>
<name>A0ABY7E019_MYAAR</name>
<keyword evidence="2" id="KW-1185">Reference proteome</keyword>
<proteinExistence type="predicted"/>
<sequence length="731" mass="83628">MASYEMATGQMFYVPLSKTQSLERHCTPAFHDQKDRCRFVWDQLCDSDSESDDSDCTFDNVIVDNTSTEIFTQRMLRRESAFTDLRKCTVSNWYSLPANIINTQRDAKEVDFDYSFNYSFPKMDNDYHSVDFSCSFDESDRSDVIDRMLDHKEHVSDESLDSFMRTRSFLEDCEGDITCDENPLMAESKRSKTMDVPFILDGAARIVKAVSKHTTAIDVIAKFPNLQVPLAVFLSVDGVQKQLPGKARLLKVWRANASSKNVAFVIRKSDTAKEKAKGSTRKVFRCKIKCDKPRSESHVTDRLSRESLKRVSDLAFFARNRKKTLQVVGKPSMSKAKNADHPERSKLMRRLTTQSSTNSMDAFLARANLDEIAGHVTAEALRKGTSMYSKQPTLEVTQPIKRTNSDIREGQTAMKLSLKRTFGARNKLSVRTTSTGTIDSTDTGFHSMDNDGHDHTPIDTQSGLMTTKLNKRHPRLLEDTEYGPLHSTPLVAHRQQTHRPENMECTLTHNYFENLDENQGKSVIMEKFMADQRLPASYDTADDQTFDLPFSKRQTFEHQSMMAFQNQRDRCRFLWDQLCDSDSDSDASDCTFDNFTVDSTCANVFTQKVLRRESAFTDLRKCTVSTRFSLPAYTLNTQRNVQQTEFDYSFNCSFPRMDNDYHSMDFSCSFDESDRSDVIDRMLDDRQPVSDKSLDSFMRTRSFLEDCDGDITACGENPLEMNIVGSDQCIH</sequence>
<accession>A0ABY7E019</accession>
<gene>
    <name evidence="1" type="ORF">MAR_008930</name>
</gene>
<evidence type="ECO:0000313" key="1">
    <source>
        <dbReference type="EMBL" id="WAR02372.1"/>
    </source>
</evidence>
<evidence type="ECO:0000313" key="2">
    <source>
        <dbReference type="Proteomes" id="UP001164746"/>
    </source>
</evidence>
<reference evidence="1" key="1">
    <citation type="submission" date="2022-11" db="EMBL/GenBank/DDBJ databases">
        <title>Centuries of genome instability and evolution in soft-shell clam transmissible cancer (bioRxiv).</title>
        <authorList>
            <person name="Hart S.F.M."/>
            <person name="Yonemitsu M.A."/>
            <person name="Giersch R.M."/>
            <person name="Beal B.F."/>
            <person name="Arriagada G."/>
            <person name="Davis B.W."/>
            <person name="Ostrander E.A."/>
            <person name="Goff S.P."/>
            <person name="Metzger M.J."/>
        </authorList>
    </citation>
    <scope>NUCLEOTIDE SEQUENCE</scope>
    <source>
        <strain evidence="1">MELC-2E11</strain>
        <tissue evidence="1">Siphon/mantle</tissue>
    </source>
</reference>
<dbReference type="Gene3D" id="3.10.20.90">
    <property type="entry name" value="Phosphatidylinositol 3-kinase Catalytic Subunit, Chain A, domain 1"/>
    <property type="match status" value="1"/>
</dbReference>
<dbReference type="EMBL" id="CP111015">
    <property type="protein sequence ID" value="WAR02372.1"/>
    <property type="molecule type" value="Genomic_DNA"/>
</dbReference>
<organism evidence="1 2">
    <name type="scientific">Mya arenaria</name>
    <name type="common">Soft-shell clam</name>
    <dbReference type="NCBI Taxonomy" id="6604"/>
    <lineage>
        <taxon>Eukaryota</taxon>
        <taxon>Metazoa</taxon>
        <taxon>Spiralia</taxon>
        <taxon>Lophotrochozoa</taxon>
        <taxon>Mollusca</taxon>
        <taxon>Bivalvia</taxon>
        <taxon>Autobranchia</taxon>
        <taxon>Heteroconchia</taxon>
        <taxon>Euheterodonta</taxon>
        <taxon>Imparidentia</taxon>
        <taxon>Neoheterodontei</taxon>
        <taxon>Myida</taxon>
        <taxon>Myoidea</taxon>
        <taxon>Myidae</taxon>
        <taxon>Mya</taxon>
    </lineage>
</organism>
<dbReference type="Proteomes" id="UP001164746">
    <property type="component" value="Chromosome 4"/>
</dbReference>